<dbReference type="Gene3D" id="1.20.58.80">
    <property type="entry name" value="Phosphotransferase system, lactose/cellobiose-type IIA subunit"/>
    <property type="match status" value="1"/>
</dbReference>
<dbReference type="Pfam" id="PF02255">
    <property type="entry name" value="PTS_IIA"/>
    <property type="match status" value="1"/>
</dbReference>
<dbReference type="InterPro" id="IPR036542">
    <property type="entry name" value="PTS_IIA_lac/cel_sf"/>
</dbReference>
<dbReference type="PIRSF" id="PIRSF000699">
    <property type="entry name" value="PTS_IILac_III"/>
    <property type="match status" value="1"/>
</dbReference>
<dbReference type="PANTHER" id="PTHR34382:SF7">
    <property type="entry name" value="PTS SYSTEM N,N'-DIACETYLCHITOBIOSE-SPECIFIC EIIA COMPONENT"/>
    <property type="match status" value="1"/>
</dbReference>
<keyword evidence="2" id="KW-0762">Sugar transport</keyword>
<gene>
    <name evidence="6" type="ORF">G9470_01255</name>
</gene>
<keyword evidence="1" id="KW-0813">Transport</keyword>
<keyword evidence="3" id="KW-0808">Transferase</keyword>
<dbReference type="CDD" id="cd00215">
    <property type="entry name" value="PTS_IIA_lac"/>
    <property type="match status" value="1"/>
</dbReference>
<protein>
    <submittedName>
        <fullName evidence="6">PTS lactose/cellobiose transporter subunit IIA</fullName>
    </submittedName>
</protein>
<dbReference type="SUPFAM" id="SSF46973">
    <property type="entry name" value="Enzyme IIa from lactose specific PTS, IIa-lac"/>
    <property type="match status" value="1"/>
</dbReference>
<proteinExistence type="predicted"/>
<accession>A0ABX1VKE1</accession>
<comment type="caution">
    <text evidence="6">The sequence shown here is derived from an EMBL/GenBank/DDBJ whole genome shotgun (WGS) entry which is preliminary data.</text>
</comment>
<evidence type="ECO:0000256" key="3">
    <source>
        <dbReference type="ARBA" id="ARBA00022679"/>
    </source>
</evidence>
<keyword evidence="4" id="KW-0598">Phosphotransferase system</keyword>
<dbReference type="PANTHER" id="PTHR34382">
    <property type="entry name" value="PTS SYSTEM N,N'-DIACETYLCHITOBIOSE-SPECIFIC EIIA COMPONENT"/>
    <property type="match status" value="1"/>
</dbReference>
<dbReference type="RefSeq" id="WP_170819787.1">
    <property type="nucleotide sequence ID" value="NZ_JAAOXG010000001.1"/>
</dbReference>
<dbReference type="EMBL" id="JAAOXG010000001">
    <property type="protein sequence ID" value="NNJ28428.1"/>
    <property type="molecule type" value="Genomic_DNA"/>
</dbReference>
<name>A0ABX1VKE1_9FIRM</name>
<evidence type="ECO:0000256" key="1">
    <source>
        <dbReference type="ARBA" id="ARBA00022448"/>
    </source>
</evidence>
<dbReference type="Proteomes" id="UP000539052">
    <property type="component" value="Unassembled WGS sequence"/>
</dbReference>
<dbReference type="InterPro" id="IPR003188">
    <property type="entry name" value="PTS_IIA_lac/cel"/>
</dbReference>
<sequence>MGQFNQEEVIMNLVVNGGDGRGKALKAIDAAKDNQMDLADQLLKESNEALLKAHQFQTQLIQENMGEAGEKPDLLMVHGQDHLMTAMLAYDIAVKMVEMYRIFYSKNNQEVPI</sequence>
<evidence type="ECO:0000256" key="5">
    <source>
        <dbReference type="PROSITE-ProRule" id="PRU00418"/>
    </source>
</evidence>
<dbReference type="PROSITE" id="PS51095">
    <property type="entry name" value="PTS_EIIA_TYPE_3"/>
    <property type="match status" value="1"/>
</dbReference>
<organism evidence="6 7">
    <name type="scientific">Lacrimispora defluvii</name>
    <dbReference type="NCBI Taxonomy" id="2719233"/>
    <lineage>
        <taxon>Bacteria</taxon>
        <taxon>Bacillati</taxon>
        <taxon>Bacillota</taxon>
        <taxon>Clostridia</taxon>
        <taxon>Lachnospirales</taxon>
        <taxon>Lachnospiraceae</taxon>
        <taxon>Lacrimispora</taxon>
    </lineage>
</organism>
<evidence type="ECO:0000256" key="2">
    <source>
        <dbReference type="ARBA" id="ARBA00022597"/>
    </source>
</evidence>
<keyword evidence="7" id="KW-1185">Reference proteome</keyword>
<feature type="modified residue" description="Phosphohistidine; by HPr" evidence="5">
    <location>
        <position position="78"/>
    </location>
</feature>
<reference evidence="6 7" key="1">
    <citation type="submission" date="2020-03" db="EMBL/GenBank/DDBJ databases">
        <title>Genome Sequence of industrial isolate, B5A.</title>
        <authorList>
            <person name="Sharma S."/>
            <person name="Patil P.B."/>
            <person name="Korpole S."/>
        </authorList>
    </citation>
    <scope>NUCLEOTIDE SEQUENCE [LARGE SCALE GENOMIC DNA]</scope>
    <source>
        <strain evidence="6 7">PI-S10-B5A</strain>
    </source>
</reference>
<evidence type="ECO:0000313" key="6">
    <source>
        <dbReference type="EMBL" id="NNJ28428.1"/>
    </source>
</evidence>
<evidence type="ECO:0000256" key="4">
    <source>
        <dbReference type="ARBA" id="ARBA00022683"/>
    </source>
</evidence>
<evidence type="ECO:0000313" key="7">
    <source>
        <dbReference type="Proteomes" id="UP000539052"/>
    </source>
</evidence>